<organism evidence="2 3">
    <name type="scientific">Platanthera zijinensis</name>
    <dbReference type="NCBI Taxonomy" id="2320716"/>
    <lineage>
        <taxon>Eukaryota</taxon>
        <taxon>Viridiplantae</taxon>
        <taxon>Streptophyta</taxon>
        <taxon>Embryophyta</taxon>
        <taxon>Tracheophyta</taxon>
        <taxon>Spermatophyta</taxon>
        <taxon>Magnoliopsida</taxon>
        <taxon>Liliopsida</taxon>
        <taxon>Asparagales</taxon>
        <taxon>Orchidaceae</taxon>
        <taxon>Orchidoideae</taxon>
        <taxon>Orchideae</taxon>
        <taxon>Orchidinae</taxon>
        <taxon>Platanthera</taxon>
    </lineage>
</organism>
<sequence length="102" mass="11089">MGSWVCPPVGLNSVAVIVLGHMRRVGIRTSVGFYGRGNKEGVEVGLSPGDQIHIKALKLTYFPTGRKPSSCGRNRLTGENKSPQTKPNSTDELAFIRDARHN</sequence>
<dbReference type="EMBL" id="JBBWWQ010000004">
    <property type="protein sequence ID" value="KAK8948942.1"/>
    <property type="molecule type" value="Genomic_DNA"/>
</dbReference>
<gene>
    <name evidence="2" type="ORF">KSP39_PZI005269</name>
</gene>
<protein>
    <submittedName>
        <fullName evidence="2">Uncharacterized protein</fullName>
    </submittedName>
</protein>
<dbReference type="Proteomes" id="UP001418222">
    <property type="component" value="Unassembled WGS sequence"/>
</dbReference>
<keyword evidence="3" id="KW-1185">Reference proteome</keyword>
<proteinExistence type="predicted"/>
<feature type="region of interest" description="Disordered" evidence="1">
    <location>
        <begin position="65"/>
        <end position="102"/>
    </location>
</feature>
<name>A0AAP0BUG2_9ASPA</name>
<reference evidence="2 3" key="1">
    <citation type="journal article" date="2022" name="Nat. Plants">
        <title>Genomes of leafy and leafless Platanthera orchids illuminate the evolution of mycoheterotrophy.</title>
        <authorList>
            <person name="Li M.H."/>
            <person name="Liu K.W."/>
            <person name="Li Z."/>
            <person name="Lu H.C."/>
            <person name="Ye Q.L."/>
            <person name="Zhang D."/>
            <person name="Wang J.Y."/>
            <person name="Li Y.F."/>
            <person name="Zhong Z.M."/>
            <person name="Liu X."/>
            <person name="Yu X."/>
            <person name="Liu D.K."/>
            <person name="Tu X.D."/>
            <person name="Liu B."/>
            <person name="Hao Y."/>
            <person name="Liao X.Y."/>
            <person name="Jiang Y.T."/>
            <person name="Sun W.H."/>
            <person name="Chen J."/>
            <person name="Chen Y.Q."/>
            <person name="Ai Y."/>
            <person name="Zhai J.W."/>
            <person name="Wu S.S."/>
            <person name="Zhou Z."/>
            <person name="Hsiao Y.Y."/>
            <person name="Wu W.L."/>
            <person name="Chen Y.Y."/>
            <person name="Lin Y.F."/>
            <person name="Hsu J.L."/>
            <person name="Li C.Y."/>
            <person name="Wang Z.W."/>
            <person name="Zhao X."/>
            <person name="Zhong W.Y."/>
            <person name="Ma X.K."/>
            <person name="Ma L."/>
            <person name="Huang J."/>
            <person name="Chen G.Z."/>
            <person name="Huang M.Z."/>
            <person name="Huang L."/>
            <person name="Peng D.H."/>
            <person name="Luo Y.B."/>
            <person name="Zou S.Q."/>
            <person name="Chen S.P."/>
            <person name="Lan S."/>
            <person name="Tsai W.C."/>
            <person name="Van de Peer Y."/>
            <person name="Liu Z.J."/>
        </authorList>
    </citation>
    <scope>NUCLEOTIDE SEQUENCE [LARGE SCALE GENOMIC DNA]</scope>
    <source>
        <strain evidence="2">Lor287</strain>
    </source>
</reference>
<accession>A0AAP0BUG2</accession>
<dbReference type="AlphaFoldDB" id="A0AAP0BUG2"/>
<evidence type="ECO:0000313" key="2">
    <source>
        <dbReference type="EMBL" id="KAK8948942.1"/>
    </source>
</evidence>
<evidence type="ECO:0000313" key="3">
    <source>
        <dbReference type="Proteomes" id="UP001418222"/>
    </source>
</evidence>
<comment type="caution">
    <text evidence="2">The sequence shown here is derived from an EMBL/GenBank/DDBJ whole genome shotgun (WGS) entry which is preliminary data.</text>
</comment>
<evidence type="ECO:0000256" key="1">
    <source>
        <dbReference type="SAM" id="MobiDB-lite"/>
    </source>
</evidence>
<feature type="compositionally biased region" description="Polar residues" evidence="1">
    <location>
        <begin position="77"/>
        <end position="91"/>
    </location>
</feature>